<name>A0A396GZ02_MEDTR</name>
<organism evidence="1">
    <name type="scientific">Medicago truncatula</name>
    <name type="common">Barrel medic</name>
    <name type="synonym">Medicago tribuloides</name>
    <dbReference type="NCBI Taxonomy" id="3880"/>
    <lineage>
        <taxon>Eukaryota</taxon>
        <taxon>Viridiplantae</taxon>
        <taxon>Streptophyta</taxon>
        <taxon>Embryophyta</taxon>
        <taxon>Tracheophyta</taxon>
        <taxon>Spermatophyta</taxon>
        <taxon>Magnoliopsida</taxon>
        <taxon>eudicotyledons</taxon>
        <taxon>Gunneridae</taxon>
        <taxon>Pentapetalae</taxon>
        <taxon>rosids</taxon>
        <taxon>fabids</taxon>
        <taxon>Fabales</taxon>
        <taxon>Fabaceae</taxon>
        <taxon>Papilionoideae</taxon>
        <taxon>50 kb inversion clade</taxon>
        <taxon>NPAAA clade</taxon>
        <taxon>Hologalegina</taxon>
        <taxon>IRL clade</taxon>
        <taxon>Trifolieae</taxon>
        <taxon>Medicago</taxon>
    </lineage>
</organism>
<accession>A0A396GZ02</accession>
<protein>
    <submittedName>
        <fullName evidence="1">Uncharacterized protein</fullName>
    </submittedName>
</protein>
<dbReference type="Proteomes" id="UP000265566">
    <property type="component" value="Chromosome 8"/>
</dbReference>
<gene>
    <name evidence="1" type="ORF">MtrunA17_Chr8g0392611</name>
</gene>
<comment type="caution">
    <text evidence="1">The sequence shown here is derived from an EMBL/GenBank/DDBJ whole genome shotgun (WGS) entry which is preliminary data.</text>
</comment>
<evidence type="ECO:0000313" key="1">
    <source>
        <dbReference type="EMBL" id="RHN43877.1"/>
    </source>
</evidence>
<dbReference type="EMBL" id="PSQE01000008">
    <property type="protein sequence ID" value="RHN43877.1"/>
    <property type="molecule type" value="Genomic_DNA"/>
</dbReference>
<dbReference type="Gramene" id="rna50511">
    <property type="protein sequence ID" value="RHN43877.1"/>
    <property type="gene ID" value="gene50511"/>
</dbReference>
<sequence>MGTRTCDGIEVCYCFHYKLQSRDCHCDLQWMEQELFVAKQGKLFFELWWMCVICRGFHSEPLVLQESEHWDCSWHLPLVY</sequence>
<proteinExistence type="predicted"/>
<reference evidence="1" key="1">
    <citation type="journal article" date="2018" name="Nat. Plants">
        <title>Whole-genome landscape of Medicago truncatula symbiotic genes.</title>
        <authorList>
            <person name="Pecrix Y."/>
            <person name="Gamas P."/>
            <person name="Carrere S."/>
        </authorList>
    </citation>
    <scope>NUCLEOTIDE SEQUENCE</scope>
    <source>
        <tissue evidence="1">Leaves</tissue>
    </source>
</reference>
<dbReference type="AlphaFoldDB" id="A0A396GZ02"/>